<feature type="domain" description="Flavin reductase like" evidence="2">
    <location>
        <begin position="29"/>
        <end position="202"/>
    </location>
</feature>
<gene>
    <name evidence="3" type="ORF">BN860_03906g</name>
</gene>
<evidence type="ECO:0000259" key="2">
    <source>
        <dbReference type="SMART" id="SM00903"/>
    </source>
</evidence>
<name>A0A8J2T605_ZYGB2</name>
<dbReference type="SMART" id="SM00903">
    <property type="entry name" value="Flavin_Reduct"/>
    <property type="match status" value="1"/>
</dbReference>
<dbReference type="InterPro" id="IPR050268">
    <property type="entry name" value="NADH-dep_flavin_reductase"/>
</dbReference>
<keyword evidence="4" id="KW-1185">Reference proteome</keyword>
<accession>A0A8J2T605</accession>
<protein>
    <submittedName>
        <fullName evidence="3">ZYBA0S03-03906g1_1</fullName>
    </submittedName>
</protein>
<dbReference type="Gene3D" id="2.30.110.10">
    <property type="entry name" value="Electron Transport, Fmn-binding Protein, Chain A"/>
    <property type="match status" value="1"/>
</dbReference>
<evidence type="ECO:0000313" key="3">
    <source>
        <dbReference type="EMBL" id="CDF88874.1"/>
    </source>
</evidence>
<dbReference type="AlphaFoldDB" id="A0A8J2T605"/>
<sequence length="208" mass="23684">MVTMRLNFSRLNSTISKHLITQGKYKECMGRIANQAMILSSASQDNVPHKSFRGLTLSSVTSLALKPFPMIQFNLQLPSFTSESLHENRYFAVHLLRPNPTSIKLAKIFSKGAIKNADDSTFSPTRPFEDLMEHEHYETYKLEGTELVIPILRNSERVLICQKKDTFRVGDHEIWVGQVDDILVNYGHVTGGLLYCSRNFHILGDKLE</sequence>
<dbReference type="Pfam" id="PF01613">
    <property type="entry name" value="Flavin_Reduct"/>
    <property type="match status" value="1"/>
</dbReference>
<organism evidence="3 4">
    <name type="scientific">Zygosaccharomyces bailii (strain CLIB 213 / ATCC 58445 / CBS 680 / BCRC 21525 / NBRC 1098 / NCYC 1416 / NRRL Y-2227)</name>
    <dbReference type="NCBI Taxonomy" id="1333698"/>
    <lineage>
        <taxon>Eukaryota</taxon>
        <taxon>Fungi</taxon>
        <taxon>Dikarya</taxon>
        <taxon>Ascomycota</taxon>
        <taxon>Saccharomycotina</taxon>
        <taxon>Saccharomycetes</taxon>
        <taxon>Saccharomycetales</taxon>
        <taxon>Saccharomycetaceae</taxon>
        <taxon>Zygosaccharomyces</taxon>
    </lineage>
</organism>
<dbReference type="OrthoDB" id="2015405at2759"/>
<dbReference type="SUPFAM" id="SSF50475">
    <property type="entry name" value="FMN-binding split barrel"/>
    <property type="match status" value="1"/>
</dbReference>
<dbReference type="InterPro" id="IPR012349">
    <property type="entry name" value="Split_barrel_FMN-bd"/>
</dbReference>
<dbReference type="InterPro" id="IPR002563">
    <property type="entry name" value="Flavin_Rdtase-like_dom"/>
</dbReference>
<evidence type="ECO:0000256" key="1">
    <source>
        <dbReference type="ARBA" id="ARBA00023002"/>
    </source>
</evidence>
<keyword evidence="1" id="KW-0560">Oxidoreductase</keyword>
<reference evidence="4" key="1">
    <citation type="journal article" date="2013" name="Genome Announc.">
        <title>Genome sequence of the food spoilage yeast Zygosaccharomyces bailii CLIB 213(T).</title>
        <authorList>
            <person name="Galeote V."/>
            <person name="Bigey F."/>
            <person name="Devillers H."/>
            <person name="Neuveglise C."/>
            <person name="Dequin S."/>
        </authorList>
    </citation>
    <scope>NUCLEOTIDE SEQUENCE [LARGE SCALE GENOMIC DNA]</scope>
    <source>
        <strain evidence="4">CLIB 213 / ATCC 58445 / CBS 680 / CCRC 21525 / NBRC 1098 / NCYC 1416 / NRRL Y-2227</strain>
    </source>
</reference>
<dbReference type="GO" id="GO:0010181">
    <property type="term" value="F:FMN binding"/>
    <property type="evidence" value="ECO:0007669"/>
    <property type="project" value="InterPro"/>
</dbReference>
<dbReference type="PANTHER" id="PTHR30466">
    <property type="entry name" value="FLAVIN REDUCTASE"/>
    <property type="match status" value="1"/>
</dbReference>
<dbReference type="EMBL" id="HG316456">
    <property type="protein sequence ID" value="CDF88874.1"/>
    <property type="molecule type" value="Genomic_DNA"/>
</dbReference>
<proteinExistence type="predicted"/>
<dbReference type="PANTHER" id="PTHR30466:SF1">
    <property type="entry name" value="FMN REDUCTASE (NADH) RUTF"/>
    <property type="match status" value="1"/>
</dbReference>
<evidence type="ECO:0000313" key="4">
    <source>
        <dbReference type="Proteomes" id="UP000019375"/>
    </source>
</evidence>
<dbReference type="GO" id="GO:0042602">
    <property type="term" value="F:riboflavin reductase (NADPH) activity"/>
    <property type="evidence" value="ECO:0007669"/>
    <property type="project" value="TreeGrafter"/>
</dbReference>
<dbReference type="Proteomes" id="UP000019375">
    <property type="component" value="Unassembled WGS sequence"/>
</dbReference>